<dbReference type="InterPro" id="IPR049167">
    <property type="entry name" value="GH39_C"/>
</dbReference>
<dbReference type="Gene3D" id="2.60.40.10">
    <property type="entry name" value="Immunoglobulins"/>
    <property type="match status" value="1"/>
</dbReference>
<dbReference type="AlphaFoldDB" id="A0A3S5WGT2"/>
<evidence type="ECO:0000259" key="5">
    <source>
        <dbReference type="Pfam" id="PF01229"/>
    </source>
</evidence>
<keyword evidence="3" id="KW-0326">Glycosidase</keyword>
<proteinExistence type="inferred from homology"/>
<evidence type="ECO:0000259" key="6">
    <source>
        <dbReference type="Pfam" id="PF21200"/>
    </source>
</evidence>
<evidence type="ECO:0000256" key="3">
    <source>
        <dbReference type="ARBA" id="ARBA00023295"/>
    </source>
</evidence>
<dbReference type="PRINTS" id="PR00745">
    <property type="entry name" value="GLHYDRLASE39"/>
</dbReference>
<dbReference type="InterPro" id="IPR049166">
    <property type="entry name" value="GH39_cat"/>
</dbReference>
<dbReference type="STRING" id="1965070.A0A3S5WGT2"/>
<dbReference type="InterPro" id="IPR049165">
    <property type="entry name" value="GH39_as"/>
</dbReference>
<evidence type="ECO:0000256" key="2">
    <source>
        <dbReference type="ARBA" id="ARBA00022801"/>
    </source>
</evidence>
<evidence type="ECO:0000256" key="4">
    <source>
        <dbReference type="PIRSR" id="PIRSR600514-1"/>
    </source>
</evidence>
<evidence type="ECO:0000256" key="1">
    <source>
        <dbReference type="ARBA" id="ARBA00008875"/>
    </source>
</evidence>
<evidence type="ECO:0000313" key="7">
    <source>
        <dbReference type="EMBL" id="RWS07469.1"/>
    </source>
</evidence>
<dbReference type="Pfam" id="PF21200">
    <property type="entry name" value="Glyco_hydro_39_C"/>
    <property type="match status" value="1"/>
</dbReference>
<dbReference type="Proteomes" id="UP000285301">
    <property type="component" value="Unassembled WGS sequence"/>
</dbReference>
<protein>
    <submittedName>
        <fullName evidence="7">Uncharacterized protein</fullName>
    </submittedName>
</protein>
<sequence>MARLPHFWESVGFCPPDPHQEVEKFVLSEDMKLNLALIGSLPGGATKQVRVHWLLNMIKANVSNGKIKFNFTFLDQFIGLLRKNRLKPGFELMGNPSKIFNDFENDTQLRQFKALVSKLSSRYEKMFGYDYLSQWNFESWNEPDHKDFDDFNMTLAGFLNYYDACSQGLKENFGHRLKLGGPAERCLPIRQNSFCWSLLRHIADGRNYFTGRKNDTKLDFISIHEKGEDGNIDLIIEKERNFLDAIDKMYPQLKQIPIVNDECDPSKGWSHPYRWKADANYAAFVATITMKHVANYFAKRSKRFRYLSNDNAFLSYFPYQFEQRTILARFQMNNTKPRSVQFIKKPIYSALGLFDLLGDTLIFSKIIGNKNNLNVVATSEVNEDKMIYAILFAHQNKSSDIFETNLSLKIEMIFGKSGKTFQWRHYLVDNIHTNPYALWLEKGRPAFPSESLLQSLRSLEGPFVASDANLNVKFNGNIWTFNFTSTAPSVSLLLFCSKSAHFNENVTEFRHHIISNSTVLFTWRPLNEKCVQTYELQYTKNLSIQFKRIKQNNIIFASYHHTSPHKSISGFYRVRGIDFWGRKGPFSNIIEVGVKFFLLPLR</sequence>
<feature type="domain" description="Glycosyl hydrolases family 39 N-terminal catalytic" evidence="5">
    <location>
        <begin position="3"/>
        <end position="465"/>
    </location>
</feature>
<dbReference type="SUPFAM" id="SSF51011">
    <property type="entry name" value="Glycosyl hydrolase domain"/>
    <property type="match status" value="1"/>
</dbReference>
<dbReference type="PANTHER" id="PTHR12631:SF8">
    <property type="entry name" value="ALPHA-L-IDURONIDASE"/>
    <property type="match status" value="1"/>
</dbReference>
<feature type="active site" description="Proton donor" evidence="4">
    <location>
        <position position="142"/>
    </location>
</feature>
<comment type="caution">
    <text evidence="7">The sequence shown here is derived from an EMBL/GenBank/DDBJ whole genome shotgun (WGS) entry which is preliminary data.</text>
</comment>
<gene>
    <name evidence="7" type="ORF">B4U79_01656</name>
</gene>
<dbReference type="GO" id="GO:0005975">
    <property type="term" value="P:carbohydrate metabolic process"/>
    <property type="evidence" value="ECO:0007669"/>
    <property type="project" value="InterPro"/>
</dbReference>
<feature type="domain" description="Alpha-L-iduronidase C-terminal" evidence="6">
    <location>
        <begin position="518"/>
        <end position="590"/>
    </location>
</feature>
<dbReference type="InterPro" id="IPR017853">
    <property type="entry name" value="GH"/>
</dbReference>
<dbReference type="PROSITE" id="PS01027">
    <property type="entry name" value="GLYCOSYL_HYDROL_F39"/>
    <property type="match status" value="1"/>
</dbReference>
<name>A0A3S5WGT2_9ACAR</name>
<dbReference type="SUPFAM" id="SSF51445">
    <property type="entry name" value="(Trans)glycosidases"/>
    <property type="match status" value="1"/>
</dbReference>
<dbReference type="PANTHER" id="PTHR12631">
    <property type="entry name" value="ALPHA-L-IDURONIDASE"/>
    <property type="match status" value="1"/>
</dbReference>
<dbReference type="Pfam" id="PF01229">
    <property type="entry name" value="Glyco_hydro_39"/>
    <property type="match status" value="1"/>
</dbReference>
<dbReference type="Gene3D" id="2.60.40.1500">
    <property type="entry name" value="Glycosyl hydrolase domain, family 39"/>
    <property type="match status" value="1"/>
</dbReference>
<dbReference type="EMBL" id="NCKU01003463">
    <property type="protein sequence ID" value="RWS07469.1"/>
    <property type="molecule type" value="Genomic_DNA"/>
</dbReference>
<dbReference type="InterPro" id="IPR013783">
    <property type="entry name" value="Ig-like_fold"/>
</dbReference>
<dbReference type="InterPro" id="IPR000514">
    <property type="entry name" value="Glyco_hydro_39"/>
</dbReference>
<dbReference type="Gene3D" id="3.20.20.80">
    <property type="entry name" value="Glycosidases"/>
    <property type="match status" value="1"/>
</dbReference>
<evidence type="ECO:0000313" key="8">
    <source>
        <dbReference type="Proteomes" id="UP000285301"/>
    </source>
</evidence>
<reference evidence="7 8" key="1">
    <citation type="journal article" date="2018" name="Gigascience">
        <title>Genomes of trombidid mites reveal novel predicted allergens and laterally-transferred genes associated with secondary metabolism.</title>
        <authorList>
            <person name="Dong X."/>
            <person name="Chaisiri K."/>
            <person name="Xia D."/>
            <person name="Armstrong S.D."/>
            <person name="Fang Y."/>
            <person name="Donnelly M.J."/>
            <person name="Kadowaki T."/>
            <person name="McGarry J.W."/>
            <person name="Darby A.C."/>
            <person name="Makepeace B.L."/>
        </authorList>
    </citation>
    <scope>NUCLEOTIDE SEQUENCE [LARGE SCALE GENOMIC DNA]</scope>
    <source>
        <strain evidence="7">UoL-WK</strain>
    </source>
</reference>
<organism evidence="7 8">
    <name type="scientific">Dinothrombium tinctorium</name>
    <dbReference type="NCBI Taxonomy" id="1965070"/>
    <lineage>
        <taxon>Eukaryota</taxon>
        <taxon>Metazoa</taxon>
        <taxon>Ecdysozoa</taxon>
        <taxon>Arthropoda</taxon>
        <taxon>Chelicerata</taxon>
        <taxon>Arachnida</taxon>
        <taxon>Acari</taxon>
        <taxon>Acariformes</taxon>
        <taxon>Trombidiformes</taxon>
        <taxon>Prostigmata</taxon>
        <taxon>Anystina</taxon>
        <taxon>Parasitengona</taxon>
        <taxon>Trombidioidea</taxon>
        <taxon>Trombidiidae</taxon>
        <taxon>Dinothrombium</taxon>
    </lineage>
</organism>
<keyword evidence="2" id="KW-0378">Hydrolase</keyword>
<accession>A0A3S5WGT2</accession>
<keyword evidence="8" id="KW-1185">Reference proteome</keyword>
<dbReference type="GO" id="GO:0003940">
    <property type="term" value="F:L-iduronidase activity"/>
    <property type="evidence" value="ECO:0007669"/>
    <property type="project" value="TreeGrafter"/>
</dbReference>
<dbReference type="InterPro" id="IPR051923">
    <property type="entry name" value="Glycosyl_Hydrolase_39"/>
</dbReference>
<dbReference type="OrthoDB" id="15153at2759"/>
<comment type="similarity">
    <text evidence="1">Belongs to the glycosyl hydrolase 39 family.</text>
</comment>